<reference evidence="2 3" key="1">
    <citation type="submission" date="2015-12" db="EMBL/GenBank/DDBJ databases">
        <title>Draft genome sequence of Moniliophthora roreri, the causal agent of frosty pod rot of cacao.</title>
        <authorList>
            <person name="Aime M.C."/>
            <person name="Diaz-Valderrama J.R."/>
            <person name="Kijpornyongpan T."/>
            <person name="Phillips-Mora W."/>
        </authorList>
    </citation>
    <scope>NUCLEOTIDE SEQUENCE [LARGE SCALE GENOMIC DNA]</scope>
    <source>
        <strain evidence="2 3">MCA 2952</strain>
    </source>
</reference>
<keyword evidence="1" id="KW-1133">Transmembrane helix</keyword>
<feature type="transmembrane region" description="Helical" evidence="1">
    <location>
        <begin position="15"/>
        <end position="36"/>
    </location>
</feature>
<proteinExistence type="predicted"/>
<protein>
    <submittedName>
        <fullName evidence="2">Uncharacterized protein</fullName>
    </submittedName>
</protein>
<sequence>MASHPWFLEDDIQEIIIMTVVLWLPLVFSWLAIMSLRKNPTHNRPTAPFTRLPRRDDYKVLLSYSKRVHSRHSNKLLTSHIYRLPSEILSDIFLHAAQGQMDIVSNDHIRALNPLDPDAVPWLLRRVCRQWRQVAEATPQIWRVVDVHITDEHLQAMAVEPYKHVSQAQNRIITWLELGRKNLRPENLVTARNGMQVAVRFGKAGPKGTGDRPSMDHIATYCQFAILSTLLAYSEHWRLLRLEVHFDLLRTLGPFPKGRVKRLESLHFHVRGMSMIAIPQFRETIEIFREAPNLRSLEISGLIRSFWDQLPLPWHQIEDCNLKEVGGYVHQNEMLLAMKAGTAMTRCRVLAGVLDAEQLTGESIITNNSLKRLEYHSICGGARINRNDGHTFQYLNFPNLTALHLGVYADRGSYAAAAEMIRRSEARVSALDLRRPYAEEVNDLEQLLDCTANSLKSFKIHLSFKDQDVATTAEQTLKLLMRTVLREQTRCEHLTLVFITPFDLAEYTQHEPNTQYDAYVPLFVELARGVERARDPGIIVDVLIQGRGTVLGQVIENALKGAPSSSKRASRIKVSYMDYSYNAYPQ</sequence>
<evidence type="ECO:0000313" key="2">
    <source>
        <dbReference type="EMBL" id="KTB27631.1"/>
    </source>
</evidence>
<dbReference type="InterPro" id="IPR036047">
    <property type="entry name" value="F-box-like_dom_sf"/>
</dbReference>
<dbReference type="EMBL" id="LATX01002528">
    <property type="protein sequence ID" value="KTB27631.1"/>
    <property type="molecule type" value="Genomic_DNA"/>
</dbReference>
<dbReference type="SUPFAM" id="SSF81383">
    <property type="entry name" value="F-box domain"/>
    <property type="match status" value="1"/>
</dbReference>
<comment type="caution">
    <text evidence="2">The sequence shown here is derived from an EMBL/GenBank/DDBJ whole genome shotgun (WGS) entry which is preliminary data.</text>
</comment>
<evidence type="ECO:0000256" key="1">
    <source>
        <dbReference type="SAM" id="Phobius"/>
    </source>
</evidence>
<gene>
    <name evidence="2" type="ORF">WG66_19799</name>
</gene>
<keyword evidence="1" id="KW-0812">Transmembrane</keyword>
<name>A0A0W0EU73_MONRR</name>
<accession>A0A0W0EU73</accession>
<evidence type="ECO:0000313" key="3">
    <source>
        <dbReference type="Proteomes" id="UP000054988"/>
    </source>
</evidence>
<dbReference type="Proteomes" id="UP000054988">
    <property type="component" value="Unassembled WGS sequence"/>
</dbReference>
<organism evidence="2 3">
    <name type="scientific">Moniliophthora roreri</name>
    <name type="common">Frosty pod rot fungus</name>
    <name type="synonym">Monilia roreri</name>
    <dbReference type="NCBI Taxonomy" id="221103"/>
    <lineage>
        <taxon>Eukaryota</taxon>
        <taxon>Fungi</taxon>
        <taxon>Dikarya</taxon>
        <taxon>Basidiomycota</taxon>
        <taxon>Agaricomycotina</taxon>
        <taxon>Agaricomycetes</taxon>
        <taxon>Agaricomycetidae</taxon>
        <taxon>Agaricales</taxon>
        <taxon>Marasmiineae</taxon>
        <taxon>Marasmiaceae</taxon>
        <taxon>Moniliophthora</taxon>
    </lineage>
</organism>
<keyword evidence="1" id="KW-0472">Membrane</keyword>
<dbReference type="Gene3D" id="1.20.1280.50">
    <property type="match status" value="1"/>
</dbReference>
<dbReference type="AlphaFoldDB" id="A0A0W0EU73"/>